<gene>
    <name evidence="1" type="ORF">CEXT_433391</name>
</gene>
<dbReference type="Proteomes" id="UP001054945">
    <property type="component" value="Unassembled WGS sequence"/>
</dbReference>
<organism evidence="1 2">
    <name type="scientific">Caerostris extrusa</name>
    <name type="common">Bark spider</name>
    <name type="synonym">Caerostris bankana</name>
    <dbReference type="NCBI Taxonomy" id="172846"/>
    <lineage>
        <taxon>Eukaryota</taxon>
        <taxon>Metazoa</taxon>
        <taxon>Ecdysozoa</taxon>
        <taxon>Arthropoda</taxon>
        <taxon>Chelicerata</taxon>
        <taxon>Arachnida</taxon>
        <taxon>Araneae</taxon>
        <taxon>Araneomorphae</taxon>
        <taxon>Entelegynae</taxon>
        <taxon>Araneoidea</taxon>
        <taxon>Araneidae</taxon>
        <taxon>Caerostris</taxon>
    </lineage>
</organism>
<name>A0AAV4UVV4_CAEEX</name>
<evidence type="ECO:0000313" key="2">
    <source>
        <dbReference type="Proteomes" id="UP001054945"/>
    </source>
</evidence>
<comment type="caution">
    <text evidence="1">The sequence shown here is derived from an EMBL/GenBank/DDBJ whole genome shotgun (WGS) entry which is preliminary data.</text>
</comment>
<dbReference type="EMBL" id="BPLR01013556">
    <property type="protein sequence ID" value="GIY61962.1"/>
    <property type="molecule type" value="Genomic_DNA"/>
</dbReference>
<sequence length="123" mass="14134">MKSFPSSVPKLISVKRNIARKNAHDRKNRVKWKRDSKRTRLVSAWMCHCLGRSAFDVTDEILAFVQALYAVIIRLVQSRVSLLAAYGSRDSAFYSVLQYACKMVLLYAVKSVCIRIASFRIFQ</sequence>
<proteinExistence type="predicted"/>
<reference evidence="1 2" key="1">
    <citation type="submission" date="2021-06" db="EMBL/GenBank/DDBJ databases">
        <title>Caerostris extrusa draft genome.</title>
        <authorList>
            <person name="Kono N."/>
            <person name="Arakawa K."/>
        </authorList>
    </citation>
    <scope>NUCLEOTIDE SEQUENCE [LARGE SCALE GENOMIC DNA]</scope>
</reference>
<evidence type="ECO:0000313" key="1">
    <source>
        <dbReference type="EMBL" id="GIY61962.1"/>
    </source>
</evidence>
<accession>A0AAV4UVV4</accession>
<keyword evidence="2" id="KW-1185">Reference proteome</keyword>
<protein>
    <submittedName>
        <fullName evidence="1">Uncharacterized protein</fullName>
    </submittedName>
</protein>
<dbReference type="AlphaFoldDB" id="A0AAV4UVV4"/>